<dbReference type="PROSITE" id="PS50191">
    <property type="entry name" value="CRAL_TRIO"/>
    <property type="match status" value="1"/>
</dbReference>
<feature type="region of interest" description="Disordered" evidence="1">
    <location>
        <begin position="280"/>
        <end position="307"/>
    </location>
</feature>
<dbReference type="InterPro" id="IPR036273">
    <property type="entry name" value="CRAL/TRIO_N_dom_sf"/>
</dbReference>
<dbReference type="GO" id="GO:0016020">
    <property type="term" value="C:membrane"/>
    <property type="evidence" value="ECO:0007669"/>
    <property type="project" value="TreeGrafter"/>
</dbReference>
<dbReference type="InterPro" id="IPR001251">
    <property type="entry name" value="CRAL-TRIO_dom"/>
</dbReference>
<dbReference type="PANTHER" id="PTHR10174:SF213">
    <property type="entry name" value="CRAL-TRIO DOMAIN-CONTAINING PROTEIN"/>
    <property type="match status" value="1"/>
</dbReference>
<name>A0A6G0U797_APHGL</name>
<dbReference type="GO" id="GO:1902936">
    <property type="term" value="F:phosphatidylinositol bisphosphate binding"/>
    <property type="evidence" value="ECO:0007669"/>
    <property type="project" value="TreeGrafter"/>
</dbReference>
<feature type="domain" description="CRAL-TRIO" evidence="2">
    <location>
        <begin position="84"/>
        <end position="254"/>
    </location>
</feature>
<dbReference type="EMBL" id="VYZN01000001">
    <property type="protein sequence ID" value="KAE9544650.1"/>
    <property type="molecule type" value="Genomic_DNA"/>
</dbReference>
<protein>
    <recommendedName>
        <fullName evidence="2">CRAL-TRIO domain-containing protein</fullName>
    </recommendedName>
</protein>
<evidence type="ECO:0000259" key="2">
    <source>
        <dbReference type="PROSITE" id="PS50191"/>
    </source>
</evidence>
<sequence>MNFFNVPDEFKKNPELNEDDLNHLREWISKQPHLPLVTGNLDELLVLFFHSCFYRLEPTKVTIESYFTLRTHSPELFTKRDTDEKSVLEAFKTISILLLRSFCALPGSTPDGCKVIFVYAKRVEAELFVLADFIKALSMVIDMLLMTSGTFNGLIIVYDMKGFSLSHVGRLGINMMKKYVYFLQDGLPARLKAIHTINTAPFIDMITSMTKPFMKKELSEKLYYHSTADPESIFEYIPKEIMPIEIGGSGQPLKNINDDTFERVKDMRKWFLEEENYRVDEQKRPGKPKTESDYFGVEGSFKTLNLD</sequence>
<dbReference type="Gene3D" id="3.40.525.10">
    <property type="entry name" value="CRAL-TRIO lipid binding domain"/>
    <property type="match status" value="1"/>
</dbReference>
<dbReference type="PANTHER" id="PTHR10174">
    <property type="entry name" value="ALPHA-TOCOPHEROL TRANSFER PROTEIN-RELATED"/>
    <property type="match status" value="1"/>
</dbReference>
<proteinExistence type="predicted"/>
<dbReference type="OrthoDB" id="6432525at2759"/>
<dbReference type="AlphaFoldDB" id="A0A6G0U797"/>
<evidence type="ECO:0000313" key="4">
    <source>
        <dbReference type="Proteomes" id="UP000475862"/>
    </source>
</evidence>
<organism evidence="3 4">
    <name type="scientific">Aphis glycines</name>
    <name type="common">Soybean aphid</name>
    <dbReference type="NCBI Taxonomy" id="307491"/>
    <lineage>
        <taxon>Eukaryota</taxon>
        <taxon>Metazoa</taxon>
        <taxon>Ecdysozoa</taxon>
        <taxon>Arthropoda</taxon>
        <taxon>Hexapoda</taxon>
        <taxon>Insecta</taxon>
        <taxon>Pterygota</taxon>
        <taxon>Neoptera</taxon>
        <taxon>Paraneoptera</taxon>
        <taxon>Hemiptera</taxon>
        <taxon>Sternorrhyncha</taxon>
        <taxon>Aphidomorpha</taxon>
        <taxon>Aphidoidea</taxon>
        <taxon>Aphididae</taxon>
        <taxon>Aphidini</taxon>
        <taxon>Aphis</taxon>
        <taxon>Aphis</taxon>
    </lineage>
</organism>
<dbReference type="Pfam" id="PF00650">
    <property type="entry name" value="CRAL_TRIO"/>
    <property type="match status" value="1"/>
</dbReference>
<evidence type="ECO:0000313" key="3">
    <source>
        <dbReference type="EMBL" id="KAE9544650.1"/>
    </source>
</evidence>
<feature type="compositionally biased region" description="Basic and acidic residues" evidence="1">
    <location>
        <begin position="280"/>
        <end position="292"/>
    </location>
</feature>
<dbReference type="SUPFAM" id="SSF52087">
    <property type="entry name" value="CRAL/TRIO domain"/>
    <property type="match status" value="1"/>
</dbReference>
<dbReference type="SMART" id="SM00516">
    <property type="entry name" value="SEC14"/>
    <property type="match status" value="1"/>
</dbReference>
<dbReference type="SUPFAM" id="SSF46938">
    <property type="entry name" value="CRAL/TRIO N-terminal domain"/>
    <property type="match status" value="1"/>
</dbReference>
<gene>
    <name evidence="3" type="ORF">AGLY_000192</name>
</gene>
<dbReference type="CDD" id="cd00170">
    <property type="entry name" value="SEC14"/>
    <property type="match status" value="1"/>
</dbReference>
<reference evidence="3 4" key="1">
    <citation type="submission" date="2019-08" db="EMBL/GenBank/DDBJ databases">
        <title>The genome of the soybean aphid Biotype 1, its phylome, world population structure and adaptation to the North American continent.</title>
        <authorList>
            <person name="Giordano R."/>
            <person name="Donthu R.K."/>
            <person name="Hernandez A.G."/>
            <person name="Wright C.L."/>
            <person name="Zimin A.V."/>
        </authorList>
    </citation>
    <scope>NUCLEOTIDE SEQUENCE [LARGE SCALE GENOMIC DNA]</scope>
    <source>
        <tissue evidence="3">Whole aphids</tissue>
    </source>
</reference>
<dbReference type="PRINTS" id="PR00180">
    <property type="entry name" value="CRETINALDHBP"/>
</dbReference>
<dbReference type="Proteomes" id="UP000475862">
    <property type="component" value="Unassembled WGS sequence"/>
</dbReference>
<accession>A0A6G0U797</accession>
<keyword evidence="4" id="KW-1185">Reference proteome</keyword>
<evidence type="ECO:0000256" key="1">
    <source>
        <dbReference type="SAM" id="MobiDB-lite"/>
    </source>
</evidence>
<dbReference type="InterPro" id="IPR036865">
    <property type="entry name" value="CRAL-TRIO_dom_sf"/>
</dbReference>
<comment type="caution">
    <text evidence="3">The sequence shown here is derived from an EMBL/GenBank/DDBJ whole genome shotgun (WGS) entry which is preliminary data.</text>
</comment>